<comment type="caution">
    <text evidence="1">The sequence shown here is derived from an EMBL/GenBank/DDBJ whole genome shotgun (WGS) entry which is preliminary data.</text>
</comment>
<dbReference type="RefSeq" id="WP_348737305.1">
    <property type="nucleotide sequence ID" value="NZ_CAXJRC010000007.1"/>
</dbReference>
<sequence>MSLSGNNKKIIKEERRIGRHAAEIVEDYVRHKIARHLNIWDQGGVDELGRPVLPILEATKVKAKTGEHRLLGLNLTSNHYGFIHHHGVQTQRDKHIVLLQNYTSFIRHTHPFKQKATGIFDNIYEESGALKILANGLVKTRGDAVKAQIKGVVVQLNKQDHG</sequence>
<organism evidence="1 2">
    <name type="scientific">Tenacibaculum vairaonense</name>
    <dbReference type="NCBI Taxonomy" id="3137860"/>
    <lineage>
        <taxon>Bacteria</taxon>
        <taxon>Pseudomonadati</taxon>
        <taxon>Bacteroidota</taxon>
        <taxon>Flavobacteriia</taxon>
        <taxon>Flavobacteriales</taxon>
        <taxon>Flavobacteriaceae</taxon>
        <taxon>Tenacibaculum</taxon>
    </lineage>
</organism>
<evidence type="ECO:0000313" key="1">
    <source>
        <dbReference type="EMBL" id="CAL2105479.1"/>
    </source>
</evidence>
<dbReference type="Proteomes" id="UP001497602">
    <property type="component" value="Unassembled WGS sequence"/>
</dbReference>
<protein>
    <submittedName>
        <fullName evidence="1">Uncharacterized protein</fullName>
    </submittedName>
</protein>
<gene>
    <name evidence="1" type="ORF">T190115A13A_160012</name>
</gene>
<dbReference type="EMBL" id="CAXJRC010000007">
    <property type="protein sequence ID" value="CAL2105479.1"/>
    <property type="molecule type" value="Genomic_DNA"/>
</dbReference>
<keyword evidence="2" id="KW-1185">Reference proteome</keyword>
<accession>A0ABP1FAV1</accession>
<name>A0ABP1FAV1_9FLAO</name>
<proteinExistence type="predicted"/>
<evidence type="ECO:0000313" key="2">
    <source>
        <dbReference type="Proteomes" id="UP001497602"/>
    </source>
</evidence>
<reference evidence="1 2" key="1">
    <citation type="submission" date="2024-05" db="EMBL/GenBank/DDBJ databases">
        <authorList>
            <person name="Duchaud E."/>
        </authorList>
    </citation>
    <scope>NUCLEOTIDE SEQUENCE [LARGE SCALE GENOMIC DNA]</scope>
    <source>
        <strain evidence="1">Ena-SAMPLE-TAB-13-05-2024-13:56:06:370-140305</strain>
    </source>
</reference>